<gene>
    <name evidence="1" type="ORF">GQ602_003164</name>
</gene>
<dbReference type="EMBL" id="JAACLJ010000003">
    <property type="protein sequence ID" value="KAF4589275.1"/>
    <property type="molecule type" value="Genomic_DNA"/>
</dbReference>
<dbReference type="Proteomes" id="UP000562929">
    <property type="component" value="Unassembled WGS sequence"/>
</dbReference>
<dbReference type="PANTHER" id="PTHR21521:SF0">
    <property type="entry name" value="AMUN, ISOFORM A"/>
    <property type="match status" value="1"/>
</dbReference>
<protein>
    <submittedName>
        <fullName evidence="1">Uncharacterized protein</fullName>
    </submittedName>
</protein>
<evidence type="ECO:0000313" key="1">
    <source>
        <dbReference type="EMBL" id="KAF4589275.1"/>
    </source>
</evidence>
<dbReference type="PANTHER" id="PTHR21521">
    <property type="entry name" value="AMUN, ISOFORM A"/>
    <property type="match status" value="1"/>
</dbReference>
<accession>A0A8H4VE18</accession>
<dbReference type="AlphaFoldDB" id="A0A8H4VE18"/>
<proteinExistence type="predicted"/>
<sequence length="109" mass="12036">MAASVPLPDDITRTAFDSLLAEYPSVLQSVAVAKGIVKPGQKTLSQLDEYRYVDAPNAFGMDVPRREMTLEDVKMLVEWKLRHGTFRPNLMTLISSNPPSSIPPPSKPP</sequence>
<dbReference type="OrthoDB" id="8249012at2759"/>
<organism evidence="1 2">
    <name type="scientific">Ophiocordyceps camponoti-floridani</name>
    <dbReference type="NCBI Taxonomy" id="2030778"/>
    <lineage>
        <taxon>Eukaryota</taxon>
        <taxon>Fungi</taxon>
        <taxon>Dikarya</taxon>
        <taxon>Ascomycota</taxon>
        <taxon>Pezizomycotina</taxon>
        <taxon>Sordariomycetes</taxon>
        <taxon>Hypocreomycetidae</taxon>
        <taxon>Hypocreales</taxon>
        <taxon>Ophiocordycipitaceae</taxon>
        <taxon>Ophiocordyceps</taxon>
    </lineage>
</organism>
<keyword evidence="2" id="KW-1185">Reference proteome</keyword>
<reference evidence="1 2" key="1">
    <citation type="journal article" date="2020" name="G3 (Bethesda)">
        <title>Genetic Underpinnings of Host Manipulation by Ophiocordyceps as Revealed by Comparative Transcriptomics.</title>
        <authorList>
            <person name="Will I."/>
            <person name="Das B."/>
            <person name="Trinh T."/>
            <person name="Brachmann A."/>
            <person name="Ohm R.A."/>
            <person name="de Bekker C."/>
        </authorList>
    </citation>
    <scope>NUCLEOTIDE SEQUENCE [LARGE SCALE GENOMIC DNA]</scope>
    <source>
        <strain evidence="1 2">EC05</strain>
    </source>
</reference>
<comment type="caution">
    <text evidence="1">The sequence shown here is derived from an EMBL/GenBank/DDBJ whole genome shotgun (WGS) entry which is preliminary data.</text>
</comment>
<name>A0A8H4VE18_9HYPO</name>
<evidence type="ECO:0000313" key="2">
    <source>
        <dbReference type="Proteomes" id="UP000562929"/>
    </source>
</evidence>